<gene>
    <name evidence="1" type="ORF">ATC70_012996</name>
</gene>
<sequence length="265" mass="30325">MVYFVCTQIQERARNYARQRRLANRRTPRAPAAFVSELGRVQRSDLGRMDNQCDGCGALHWAAERAVQQRVNDNCFHACCKKGRAVLPLLQEPPEPLNSLINGSHPRSSHFLQHMRQYNTLFAFTSFGTDATPEQLQRDRENEMRGGITPVRVHGELYHLQAPLNLSNVPKYSQLYVYDPEYAAAIRCADPRNQGLDDTIIEQLSEMIAAIIPNESSDRCFRDTVREKNVPVFCQFVVLHLQLCQIFSSFKTKVRLQKLGFLATK</sequence>
<evidence type="ECO:0008006" key="3">
    <source>
        <dbReference type="Google" id="ProtNLM"/>
    </source>
</evidence>
<comment type="caution">
    <text evidence="1">The sequence shown here is derived from an EMBL/GenBank/DDBJ whole genome shotgun (WGS) entry which is preliminary data.</text>
</comment>
<dbReference type="RefSeq" id="XP_064679867.1">
    <property type="nucleotide sequence ID" value="XM_064832164.1"/>
</dbReference>
<proteinExistence type="predicted"/>
<evidence type="ECO:0000313" key="2">
    <source>
        <dbReference type="Proteomes" id="UP001304243"/>
    </source>
</evidence>
<evidence type="ECO:0000313" key="1">
    <source>
        <dbReference type="EMBL" id="KAK4513201.1"/>
    </source>
</evidence>
<organism evidence="1 2">
    <name type="scientific">Mucor velutinosus</name>
    <dbReference type="NCBI Taxonomy" id="708070"/>
    <lineage>
        <taxon>Eukaryota</taxon>
        <taxon>Fungi</taxon>
        <taxon>Fungi incertae sedis</taxon>
        <taxon>Mucoromycota</taxon>
        <taxon>Mucoromycotina</taxon>
        <taxon>Mucoromycetes</taxon>
        <taxon>Mucorales</taxon>
        <taxon>Mucorineae</taxon>
        <taxon>Mucoraceae</taxon>
        <taxon>Mucor</taxon>
    </lineage>
</organism>
<keyword evidence="2" id="KW-1185">Reference proteome</keyword>
<dbReference type="Proteomes" id="UP001304243">
    <property type="component" value="Unassembled WGS sequence"/>
</dbReference>
<dbReference type="PANTHER" id="PTHR45786:SF74">
    <property type="entry name" value="ATP-DEPENDENT DNA HELICASE"/>
    <property type="match status" value="1"/>
</dbReference>
<dbReference type="EMBL" id="JASEJX010000019">
    <property type="protein sequence ID" value="KAK4513201.1"/>
    <property type="molecule type" value="Genomic_DNA"/>
</dbReference>
<accession>A0AAN7HYS7</accession>
<name>A0AAN7HYS7_9FUNG</name>
<dbReference type="GeneID" id="89956682"/>
<dbReference type="PANTHER" id="PTHR45786">
    <property type="entry name" value="DNA BINDING PROTEIN-LIKE"/>
    <property type="match status" value="1"/>
</dbReference>
<protein>
    <recommendedName>
        <fullName evidence="3">Helitron helicase-like domain-containing protein</fullName>
    </recommendedName>
</protein>
<dbReference type="AlphaFoldDB" id="A0AAN7HYS7"/>
<reference evidence="1 2" key="1">
    <citation type="submission" date="2022-11" db="EMBL/GenBank/DDBJ databases">
        <title>Mucor velutinosus strain NIH1002 WGS.</title>
        <authorList>
            <person name="Subramanian P."/>
            <person name="Mullikin J.C."/>
            <person name="Segre J.A."/>
            <person name="Zelazny A.M."/>
        </authorList>
    </citation>
    <scope>NUCLEOTIDE SEQUENCE [LARGE SCALE GENOMIC DNA]</scope>
    <source>
        <strain evidence="1 2">NIH1002</strain>
    </source>
</reference>